<reference evidence="3 4" key="1">
    <citation type="submission" date="2020-08" db="EMBL/GenBank/DDBJ databases">
        <title>Genomic Encyclopedia of Type Strains, Phase IV (KMG-IV): sequencing the most valuable type-strain genomes for metagenomic binning, comparative biology and taxonomic classification.</title>
        <authorList>
            <person name="Goeker M."/>
        </authorList>
    </citation>
    <scope>NUCLEOTIDE SEQUENCE [LARGE SCALE GENOMIC DNA]</scope>
    <source>
        <strain evidence="3 4">DSM 44197</strain>
    </source>
</reference>
<dbReference type="RefSeq" id="WP_182847806.1">
    <property type="nucleotide sequence ID" value="NZ_JACJIA010000013.1"/>
</dbReference>
<dbReference type="AlphaFoldDB" id="A0A7W3LX56"/>
<name>A0A7W3LX56_ACTNM</name>
<feature type="region of interest" description="Disordered" evidence="1">
    <location>
        <begin position="41"/>
        <end position="60"/>
    </location>
</feature>
<evidence type="ECO:0000256" key="2">
    <source>
        <dbReference type="SAM" id="SignalP"/>
    </source>
</evidence>
<comment type="caution">
    <text evidence="3">The sequence shown here is derived from an EMBL/GenBank/DDBJ whole genome shotgun (WGS) entry which is preliminary data.</text>
</comment>
<evidence type="ECO:0000256" key="1">
    <source>
        <dbReference type="SAM" id="MobiDB-lite"/>
    </source>
</evidence>
<keyword evidence="4" id="KW-1185">Reference proteome</keyword>
<proteinExistence type="predicted"/>
<keyword evidence="2" id="KW-0732">Signal</keyword>
<sequence length="423" mass="44634">MTDGPRRAEPARPRRRRVIVSVAAGAVGCLAAGLAATLAPASPGTQRATERAPRPVSAAGFDRGAAGTVLANRARAVRERDRTAFLATVATAPAAFQREQGTLFDNLLRLPLQDWRERLADAPAESGPGAVTVRIDLRYRLRGHDPGPVARTRYLAFAPRDGGWVIRGPGRPGPGAAPAQAEVWDDRPVRVVRGRSSLVVGDAAGLEEIARRLDAAVPAVSRVVGDGWPRRAVALAPADPERAAALVGGGRDLASIAALAVAAGGAGDRIVISPAAFPRLNGLGRSVVLTHELTHVATGGARDGRTPLWLIEGLADYVGYRDAKVAVRDAAGELRREVAAGRLPDALPGPAAFDGGSGRLSQAYQEAWLACRMIAQRYGEATLVRLYRAAGRASEDAALRAVLGVDRARLTALWRAYLRRELR</sequence>
<evidence type="ECO:0000313" key="3">
    <source>
        <dbReference type="EMBL" id="MBA8955854.1"/>
    </source>
</evidence>
<dbReference type="PROSITE" id="PS51257">
    <property type="entry name" value="PROKAR_LIPOPROTEIN"/>
    <property type="match status" value="1"/>
</dbReference>
<evidence type="ECO:0000313" key="4">
    <source>
        <dbReference type="Proteomes" id="UP000572680"/>
    </source>
</evidence>
<organism evidence="3 4">
    <name type="scientific">Actinomadura namibiensis</name>
    <dbReference type="NCBI Taxonomy" id="182080"/>
    <lineage>
        <taxon>Bacteria</taxon>
        <taxon>Bacillati</taxon>
        <taxon>Actinomycetota</taxon>
        <taxon>Actinomycetes</taxon>
        <taxon>Streptosporangiales</taxon>
        <taxon>Thermomonosporaceae</taxon>
        <taxon>Actinomadura</taxon>
    </lineage>
</organism>
<dbReference type="EMBL" id="JACJIA010000013">
    <property type="protein sequence ID" value="MBA8955854.1"/>
    <property type="molecule type" value="Genomic_DNA"/>
</dbReference>
<protein>
    <submittedName>
        <fullName evidence="3">Uncharacterized protein</fullName>
    </submittedName>
</protein>
<accession>A0A7W3LX56</accession>
<feature type="signal peptide" evidence="2">
    <location>
        <begin position="1"/>
        <end position="41"/>
    </location>
</feature>
<gene>
    <name evidence="3" type="ORF">HNR61_007536</name>
</gene>
<feature type="chain" id="PRO_5031310879" evidence="2">
    <location>
        <begin position="42"/>
        <end position="423"/>
    </location>
</feature>
<dbReference type="Proteomes" id="UP000572680">
    <property type="component" value="Unassembled WGS sequence"/>
</dbReference>
<dbReference type="PROSITE" id="PS51318">
    <property type="entry name" value="TAT"/>
    <property type="match status" value="1"/>
</dbReference>
<dbReference type="InterPro" id="IPR006311">
    <property type="entry name" value="TAT_signal"/>
</dbReference>